<evidence type="ECO:0000259" key="2">
    <source>
        <dbReference type="Pfam" id="PF14607"/>
    </source>
</evidence>
<accession>A0A517MZQ5</accession>
<feature type="domain" description="SGNH hydrolase-type esterase N-terminal" evidence="2">
    <location>
        <begin position="53"/>
        <end position="194"/>
    </location>
</feature>
<dbReference type="Proteomes" id="UP000319852">
    <property type="component" value="Chromosome"/>
</dbReference>
<dbReference type="Pfam" id="PF14606">
    <property type="entry name" value="Lipase_GDSL_3"/>
    <property type="match status" value="1"/>
</dbReference>
<dbReference type="CDD" id="cd01844">
    <property type="entry name" value="SGNH_hydrolase_like_6"/>
    <property type="match status" value="1"/>
</dbReference>
<organism evidence="3 4">
    <name type="scientific">Adhaeretor mobilis</name>
    <dbReference type="NCBI Taxonomy" id="1930276"/>
    <lineage>
        <taxon>Bacteria</taxon>
        <taxon>Pseudomonadati</taxon>
        <taxon>Planctomycetota</taxon>
        <taxon>Planctomycetia</taxon>
        <taxon>Pirellulales</taxon>
        <taxon>Lacipirellulaceae</taxon>
        <taxon>Adhaeretor</taxon>
    </lineage>
</organism>
<dbReference type="OrthoDB" id="5624617at2"/>
<dbReference type="Gene3D" id="2.60.120.260">
    <property type="entry name" value="Galactose-binding domain-like"/>
    <property type="match status" value="1"/>
</dbReference>
<dbReference type="InterPro" id="IPR036514">
    <property type="entry name" value="SGNH_hydro_sf"/>
</dbReference>
<dbReference type="EMBL" id="CP036263">
    <property type="protein sequence ID" value="QDT00367.1"/>
    <property type="molecule type" value="Genomic_DNA"/>
</dbReference>
<dbReference type="SUPFAM" id="SSF52266">
    <property type="entry name" value="SGNH hydrolase"/>
    <property type="match status" value="1"/>
</dbReference>
<keyword evidence="4" id="KW-1185">Reference proteome</keyword>
<evidence type="ECO:0000313" key="3">
    <source>
        <dbReference type="EMBL" id="QDT00367.1"/>
    </source>
</evidence>
<dbReference type="Gene3D" id="3.40.50.1110">
    <property type="entry name" value="SGNH hydrolase"/>
    <property type="match status" value="1"/>
</dbReference>
<evidence type="ECO:0000259" key="1">
    <source>
        <dbReference type="Pfam" id="PF14606"/>
    </source>
</evidence>
<dbReference type="RefSeq" id="WP_145061821.1">
    <property type="nucleotide sequence ID" value="NZ_CP036263.1"/>
</dbReference>
<dbReference type="InterPro" id="IPR013830">
    <property type="entry name" value="SGNH_hydro"/>
</dbReference>
<gene>
    <name evidence="3" type="ORF">HG15A2_37030</name>
</gene>
<evidence type="ECO:0000313" key="4">
    <source>
        <dbReference type="Proteomes" id="UP000319852"/>
    </source>
</evidence>
<dbReference type="Pfam" id="PF14607">
    <property type="entry name" value="GxDLY"/>
    <property type="match status" value="1"/>
</dbReference>
<feature type="domain" description="SGNH hydrolase-type esterase" evidence="1">
    <location>
        <begin position="208"/>
        <end position="384"/>
    </location>
</feature>
<proteinExistence type="predicted"/>
<dbReference type="InterPro" id="IPR032740">
    <property type="entry name" value="GxDLY"/>
</dbReference>
<dbReference type="AlphaFoldDB" id="A0A517MZQ5"/>
<evidence type="ECO:0008006" key="5">
    <source>
        <dbReference type="Google" id="ProtNLM"/>
    </source>
</evidence>
<name>A0A517MZQ5_9BACT</name>
<dbReference type="KEGG" id="amob:HG15A2_37030"/>
<reference evidence="3 4" key="1">
    <citation type="submission" date="2019-02" db="EMBL/GenBank/DDBJ databases">
        <title>Deep-cultivation of Planctomycetes and their phenomic and genomic characterization uncovers novel biology.</title>
        <authorList>
            <person name="Wiegand S."/>
            <person name="Jogler M."/>
            <person name="Boedeker C."/>
            <person name="Pinto D."/>
            <person name="Vollmers J."/>
            <person name="Rivas-Marin E."/>
            <person name="Kohn T."/>
            <person name="Peeters S.H."/>
            <person name="Heuer A."/>
            <person name="Rast P."/>
            <person name="Oberbeckmann S."/>
            <person name="Bunk B."/>
            <person name="Jeske O."/>
            <person name="Meyerdierks A."/>
            <person name="Storesund J.E."/>
            <person name="Kallscheuer N."/>
            <person name="Luecker S."/>
            <person name="Lage O.M."/>
            <person name="Pohl T."/>
            <person name="Merkel B.J."/>
            <person name="Hornburger P."/>
            <person name="Mueller R.-W."/>
            <person name="Bruemmer F."/>
            <person name="Labrenz M."/>
            <person name="Spormann A.M."/>
            <person name="Op den Camp H."/>
            <person name="Overmann J."/>
            <person name="Amann R."/>
            <person name="Jetten M.S.M."/>
            <person name="Mascher T."/>
            <person name="Medema M.H."/>
            <person name="Devos D.P."/>
            <person name="Kaster A.-K."/>
            <person name="Ovreas L."/>
            <person name="Rohde M."/>
            <person name="Galperin M.Y."/>
            <person name="Jogler C."/>
        </authorList>
    </citation>
    <scope>NUCLEOTIDE SEQUENCE [LARGE SCALE GENOMIC DNA]</scope>
    <source>
        <strain evidence="3 4">HG15A2</strain>
    </source>
</reference>
<dbReference type="GO" id="GO:0016788">
    <property type="term" value="F:hydrolase activity, acting on ester bonds"/>
    <property type="evidence" value="ECO:0007669"/>
    <property type="project" value="UniProtKB-ARBA"/>
</dbReference>
<sequence length="389" mass="43107">MLSGSLRYFLLICLCLLLARPIVAVEVARSGVSKPTVAGSSRVENGKTEERLSWHDLRSLDIEGKGWGETSNFYDRLPAKAEGLVRPEVWSLSHHTAGMCVRFITDAREIHARWTLYSPNLAMPHMAATGVSGLDLYVKADQGNWRWLAVGKPVGRTNELPLAQGLPAGKREYLLYLPLYNGITSLELGVPHETLFQAAPKRPAGRDKPLVFYGTSIAQGCAASRPGMVHTALLGRQLDVPVINLGFSGNGKMELELAELLSELDPAVFVLDCLPNINSEVITERTEPFVKKLREKHPHTPILLVEDRTYADAFLNLAHRKRHRTSRQAYHGAFQRLQEAGVVELYYLKGDQLLGDDGEGTVDGSHPNDLGFMRQASEFRKVLEPLLGQ</sequence>
<protein>
    <recommendedName>
        <fullName evidence="5">Hydrolase</fullName>
    </recommendedName>
</protein>